<sequence length="126" mass="14152">MNMNDRGFTYPLTLAFLLAISVFLAMASELLLIEEKMSKESEAILLEEYYLLSSLKKTESALQKDASLSKGSFSYERGTVRYTIASDAPGLLKVTLIVTIGNAHTVEGYGYYDTAMKKMIKWMEKN</sequence>
<dbReference type="EMBL" id="QWEG01000005">
    <property type="protein sequence ID" value="RHW41076.1"/>
    <property type="molecule type" value="Genomic_DNA"/>
</dbReference>
<comment type="caution">
    <text evidence="1">The sequence shown here is derived from an EMBL/GenBank/DDBJ whole genome shotgun (WGS) entry which is preliminary data.</text>
</comment>
<evidence type="ECO:0000313" key="2">
    <source>
        <dbReference type="Proteomes" id="UP000284416"/>
    </source>
</evidence>
<dbReference type="Proteomes" id="UP000284416">
    <property type="component" value="Unassembled WGS sequence"/>
</dbReference>
<name>A0A417YUU8_9BACI</name>
<dbReference type="AlphaFoldDB" id="A0A417YUU8"/>
<keyword evidence="2" id="KW-1185">Reference proteome</keyword>
<dbReference type="InterPro" id="IPR020372">
    <property type="entry name" value="Competence_ComGG"/>
</dbReference>
<dbReference type="Pfam" id="PF14173">
    <property type="entry name" value="ComGG"/>
    <property type="match status" value="1"/>
</dbReference>
<gene>
    <name evidence="1" type="ORF">D1B31_09020</name>
</gene>
<evidence type="ECO:0000313" key="1">
    <source>
        <dbReference type="EMBL" id="RHW41076.1"/>
    </source>
</evidence>
<evidence type="ECO:0008006" key="3">
    <source>
        <dbReference type="Google" id="ProtNLM"/>
    </source>
</evidence>
<accession>A0A417YUU8</accession>
<organism evidence="1 2">
    <name type="scientific">Neobacillus notoginsengisoli</name>
    <dbReference type="NCBI Taxonomy" id="1578198"/>
    <lineage>
        <taxon>Bacteria</taxon>
        <taxon>Bacillati</taxon>
        <taxon>Bacillota</taxon>
        <taxon>Bacilli</taxon>
        <taxon>Bacillales</taxon>
        <taxon>Bacillaceae</taxon>
        <taxon>Neobacillus</taxon>
    </lineage>
</organism>
<proteinExistence type="predicted"/>
<protein>
    <recommendedName>
        <fullName evidence="3">Competence protein ComG</fullName>
    </recommendedName>
</protein>
<reference evidence="1 2" key="1">
    <citation type="journal article" date="2017" name="Int. J. Syst. Evol. Microbiol.">
        <title>Bacillus notoginsengisoli sp. nov., a novel bacterium isolated from the rhizosphere of Panax notoginseng.</title>
        <authorList>
            <person name="Zhang M.Y."/>
            <person name="Cheng J."/>
            <person name="Cai Y."/>
            <person name="Zhang T.Y."/>
            <person name="Wu Y.Y."/>
            <person name="Manikprabhu D."/>
            <person name="Li W.J."/>
            <person name="Zhang Y.X."/>
        </authorList>
    </citation>
    <scope>NUCLEOTIDE SEQUENCE [LARGE SCALE GENOMIC DNA]</scope>
    <source>
        <strain evidence="1 2">JCM 30743</strain>
    </source>
</reference>